<proteinExistence type="predicted"/>
<comment type="caution">
    <text evidence="1">The sequence shown here is derived from an EMBL/GenBank/DDBJ whole genome shotgun (WGS) entry which is preliminary data.</text>
</comment>
<gene>
    <name evidence="1" type="ORF">I4F81_006273</name>
</gene>
<reference evidence="1" key="1">
    <citation type="submission" date="2019-11" db="EMBL/GenBank/DDBJ databases">
        <title>Nori genome reveals adaptations in red seaweeds to the harsh intertidal environment.</title>
        <authorList>
            <person name="Wang D."/>
            <person name="Mao Y."/>
        </authorList>
    </citation>
    <scope>NUCLEOTIDE SEQUENCE</scope>
    <source>
        <tissue evidence="1">Gametophyte</tissue>
    </source>
</reference>
<evidence type="ECO:0000313" key="2">
    <source>
        <dbReference type="Proteomes" id="UP000798662"/>
    </source>
</evidence>
<sequence length="459" mass="47640">MDAMAFLSAPAGRAPFRPAAGAVSSGGGRVCGRRPAAPPPGTCASSPLTMKSRGGGAGKKKKAKPPASAPPSPSDGEPAVDVVASTSTVAAAAVTTAKASRAGAAEADAVETEAANPVEVDQGVVDRIAKLLEQSAKRAAAKAAAEAAAAATPAETEDFAANPAASLDEDIPDTPPAPPLPALTPADARALRWAPDSTVDERLAALSKVEEGAPFERLVMANRHLLGQRFLAAVTARVLKIEATGDAPAAARLRAVRDAVLAVTWRVDQPFHAAVLAAEGRLMAVVAAPNPDRATNGRSIGESAADVSAFWTVLYASVTAWEERGRVAPELVNVDVQGALRSVVDRFRGRAAAMEVVRPEMAWLGDFFVAEPADQQAMVAALGESDEGEEILVGLGTLVNQLHLFPVNAYGGVLERLITVYDFAMEEVYGKDTREETVRFSPSPLDFESKLVAFVDASR</sequence>
<organism evidence="1 2">
    <name type="scientific">Pyropia yezoensis</name>
    <name type="common">Susabi-nori</name>
    <name type="synonym">Porphyra yezoensis</name>
    <dbReference type="NCBI Taxonomy" id="2788"/>
    <lineage>
        <taxon>Eukaryota</taxon>
        <taxon>Rhodophyta</taxon>
        <taxon>Bangiophyceae</taxon>
        <taxon>Bangiales</taxon>
        <taxon>Bangiaceae</taxon>
        <taxon>Pyropia</taxon>
    </lineage>
</organism>
<name>A0ACC3C060_PYRYE</name>
<evidence type="ECO:0000313" key="1">
    <source>
        <dbReference type="EMBL" id="KAK1863719.1"/>
    </source>
</evidence>
<keyword evidence="2" id="KW-1185">Reference proteome</keyword>
<dbReference type="Proteomes" id="UP000798662">
    <property type="component" value="Chromosome 2"/>
</dbReference>
<protein>
    <submittedName>
        <fullName evidence="1">Uncharacterized protein</fullName>
    </submittedName>
</protein>
<accession>A0ACC3C060</accession>
<dbReference type="EMBL" id="CM020619">
    <property type="protein sequence ID" value="KAK1863719.1"/>
    <property type="molecule type" value="Genomic_DNA"/>
</dbReference>